<sequence>MLNILVVDDEPVVRRGLKTIIRWQDYNCSICGEASNGMEGLQKIEEYPPDIVMVDIKMPEMDGLTFIEKAKQKGYECKFMILSGYDDFNFAQKAIKLGVNAYLLKPIEENELIELLLRFQKEIDEDKKRKNVISDGVKYVVNETIKTLMNSKDFDEILNDNYRNCISGYEIFTEFNVAIVKILNATNKSGIDMLNNFLKHEKNVEIYDVNGDIIILFCDSSKKTIDRILYTVNRGLENQFSKKVFIVLGEKVETIKKISFSYEAAKRIIDKQFFYEHLGIVYSEKLSEEQRDDEVSVGSIEYGDAIEKIYISIEMNDVDGVKKIIQDIALIFKRSSSSSERVKGIYANIVLEVLKRIESVYSEIKGAYSHNTIMHAIYEMHNMMEVMNYIVMFADELSQKISSISSDTVIRRIIDYVNRNYDKDLKVETLAYRFNYSNAYLGQMFKNYTGEYFNSYVDRLRIENAKNLLLKGYKASEVAQKVGFKNKDYFYNKFKKYVGIGPSEYKKTYTGN</sequence>
<dbReference type="Gene3D" id="3.40.50.2300">
    <property type="match status" value="1"/>
</dbReference>
<dbReference type="Gene3D" id="1.10.10.60">
    <property type="entry name" value="Homeodomain-like"/>
    <property type="match status" value="2"/>
</dbReference>
<dbReference type="SUPFAM" id="SSF52172">
    <property type="entry name" value="CheY-like"/>
    <property type="match status" value="1"/>
</dbReference>
<dbReference type="GO" id="GO:0043565">
    <property type="term" value="F:sequence-specific DNA binding"/>
    <property type="evidence" value="ECO:0007669"/>
    <property type="project" value="InterPro"/>
</dbReference>
<evidence type="ECO:0000259" key="12">
    <source>
        <dbReference type="PROSITE" id="PS50110"/>
    </source>
</evidence>
<organism evidence="13 14">
    <name type="scientific">Clostridium oryzae</name>
    <dbReference type="NCBI Taxonomy" id="1450648"/>
    <lineage>
        <taxon>Bacteria</taxon>
        <taxon>Bacillati</taxon>
        <taxon>Bacillota</taxon>
        <taxon>Clostridia</taxon>
        <taxon>Eubacteriales</taxon>
        <taxon>Clostridiaceae</taxon>
        <taxon>Clostridium</taxon>
    </lineage>
</organism>
<evidence type="ECO:0000256" key="5">
    <source>
        <dbReference type="ARBA" id="ARBA00023012"/>
    </source>
</evidence>
<gene>
    <name evidence="13" type="ORF">CLORY_10480</name>
</gene>
<keyword evidence="3" id="KW-0963">Cytoplasm</keyword>
<keyword evidence="4 10" id="KW-0597">Phosphoprotein</keyword>
<dbReference type="GO" id="GO:0005737">
    <property type="term" value="C:cytoplasm"/>
    <property type="evidence" value="ECO:0007669"/>
    <property type="project" value="UniProtKB-SubCell"/>
</dbReference>
<dbReference type="EMBL" id="MZGV01000008">
    <property type="protein sequence ID" value="OPJ63540.1"/>
    <property type="molecule type" value="Genomic_DNA"/>
</dbReference>
<dbReference type="Pfam" id="PF12833">
    <property type="entry name" value="HTH_18"/>
    <property type="match status" value="1"/>
</dbReference>
<evidence type="ECO:0000256" key="7">
    <source>
        <dbReference type="ARBA" id="ARBA00023125"/>
    </source>
</evidence>
<dbReference type="SMART" id="SM00448">
    <property type="entry name" value="REC"/>
    <property type="match status" value="1"/>
</dbReference>
<dbReference type="InterPro" id="IPR001789">
    <property type="entry name" value="Sig_transdc_resp-reg_receiver"/>
</dbReference>
<protein>
    <recommendedName>
        <fullName evidence="2">Stage 0 sporulation protein A homolog</fullName>
    </recommendedName>
</protein>
<keyword evidence="5" id="KW-0902">Two-component regulatory system</keyword>
<comment type="subcellular location">
    <subcellularLocation>
        <location evidence="1">Cytoplasm</location>
    </subcellularLocation>
</comment>
<keyword evidence="7" id="KW-0238">DNA-binding</keyword>
<feature type="domain" description="Response regulatory" evidence="12">
    <location>
        <begin position="3"/>
        <end position="120"/>
    </location>
</feature>
<dbReference type="SMART" id="SM00342">
    <property type="entry name" value="HTH_ARAC"/>
    <property type="match status" value="1"/>
</dbReference>
<comment type="caution">
    <text evidence="13">The sequence shown here is derived from an EMBL/GenBank/DDBJ whole genome shotgun (WGS) entry which is preliminary data.</text>
</comment>
<dbReference type="InterPro" id="IPR020449">
    <property type="entry name" value="Tscrpt_reg_AraC-type_HTH"/>
</dbReference>
<evidence type="ECO:0000256" key="4">
    <source>
        <dbReference type="ARBA" id="ARBA00022553"/>
    </source>
</evidence>
<dbReference type="GO" id="GO:0003700">
    <property type="term" value="F:DNA-binding transcription factor activity"/>
    <property type="evidence" value="ECO:0007669"/>
    <property type="project" value="InterPro"/>
</dbReference>
<evidence type="ECO:0000256" key="1">
    <source>
        <dbReference type="ARBA" id="ARBA00004496"/>
    </source>
</evidence>
<dbReference type="InterPro" id="IPR011006">
    <property type="entry name" value="CheY-like_superfamily"/>
</dbReference>
<comment type="function">
    <text evidence="9">May play the central regulatory role in sporulation. It may be an element of the effector pathway responsible for the activation of sporulation genes in response to nutritional stress. Spo0A may act in concert with spo0H (a sigma factor) to control the expression of some genes that are critical to the sporulation process.</text>
</comment>
<proteinExistence type="predicted"/>
<dbReference type="GO" id="GO:0000160">
    <property type="term" value="P:phosphorelay signal transduction system"/>
    <property type="evidence" value="ECO:0007669"/>
    <property type="project" value="UniProtKB-KW"/>
</dbReference>
<evidence type="ECO:0000313" key="14">
    <source>
        <dbReference type="Proteomes" id="UP000190080"/>
    </source>
</evidence>
<dbReference type="AlphaFoldDB" id="A0A1V4IUN9"/>
<evidence type="ECO:0000313" key="13">
    <source>
        <dbReference type="EMBL" id="OPJ63540.1"/>
    </source>
</evidence>
<feature type="domain" description="HTH araC/xylS-type" evidence="11">
    <location>
        <begin position="411"/>
        <end position="508"/>
    </location>
</feature>
<dbReference type="Proteomes" id="UP000190080">
    <property type="component" value="Unassembled WGS sequence"/>
</dbReference>
<feature type="modified residue" description="4-aspartylphosphate" evidence="10">
    <location>
        <position position="55"/>
    </location>
</feature>
<dbReference type="PRINTS" id="PR00032">
    <property type="entry name" value="HTHARAC"/>
</dbReference>
<keyword evidence="6" id="KW-0805">Transcription regulation</keyword>
<dbReference type="Pfam" id="PF00072">
    <property type="entry name" value="Response_reg"/>
    <property type="match status" value="1"/>
</dbReference>
<evidence type="ECO:0000256" key="6">
    <source>
        <dbReference type="ARBA" id="ARBA00023015"/>
    </source>
</evidence>
<evidence type="ECO:0000256" key="8">
    <source>
        <dbReference type="ARBA" id="ARBA00023163"/>
    </source>
</evidence>
<dbReference type="RefSeq" id="WP_169911540.1">
    <property type="nucleotide sequence ID" value="NZ_MZGV01000008.1"/>
</dbReference>
<keyword evidence="14" id="KW-1185">Reference proteome</keyword>
<accession>A0A1V4IUN9</accession>
<evidence type="ECO:0000256" key="3">
    <source>
        <dbReference type="ARBA" id="ARBA00022490"/>
    </source>
</evidence>
<name>A0A1V4IUN9_9CLOT</name>
<dbReference type="PANTHER" id="PTHR42713">
    <property type="entry name" value="HISTIDINE KINASE-RELATED"/>
    <property type="match status" value="1"/>
</dbReference>
<evidence type="ECO:0000256" key="2">
    <source>
        <dbReference type="ARBA" id="ARBA00018672"/>
    </source>
</evidence>
<dbReference type="InterPro" id="IPR018060">
    <property type="entry name" value="HTH_AraC"/>
</dbReference>
<evidence type="ECO:0000256" key="9">
    <source>
        <dbReference type="ARBA" id="ARBA00024867"/>
    </source>
</evidence>
<dbReference type="PANTHER" id="PTHR42713:SF3">
    <property type="entry name" value="TRANSCRIPTIONAL REGULATORY PROTEIN HPTR"/>
    <property type="match status" value="1"/>
</dbReference>
<keyword evidence="8" id="KW-0804">Transcription</keyword>
<evidence type="ECO:0000259" key="11">
    <source>
        <dbReference type="PROSITE" id="PS01124"/>
    </source>
</evidence>
<reference evidence="13 14" key="1">
    <citation type="submission" date="2017-03" db="EMBL/GenBank/DDBJ databases">
        <title>Genome sequence of Clostridium oryzae DSM 28571.</title>
        <authorList>
            <person name="Poehlein A."/>
            <person name="Daniel R."/>
        </authorList>
    </citation>
    <scope>NUCLEOTIDE SEQUENCE [LARGE SCALE GENOMIC DNA]</scope>
    <source>
        <strain evidence="13 14">DSM 28571</strain>
    </source>
</reference>
<dbReference type="PROSITE" id="PS01124">
    <property type="entry name" value="HTH_ARAC_FAMILY_2"/>
    <property type="match status" value="1"/>
</dbReference>
<dbReference type="CDD" id="cd17536">
    <property type="entry name" value="REC_YesN-like"/>
    <property type="match status" value="1"/>
</dbReference>
<dbReference type="PROSITE" id="PS50110">
    <property type="entry name" value="RESPONSE_REGULATORY"/>
    <property type="match status" value="1"/>
</dbReference>
<dbReference type="InterPro" id="IPR009057">
    <property type="entry name" value="Homeodomain-like_sf"/>
</dbReference>
<dbReference type="SUPFAM" id="SSF46689">
    <property type="entry name" value="Homeodomain-like"/>
    <property type="match status" value="2"/>
</dbReference>
<evidence type="ECO:0000256" key="10">
    <source>
        <dbReference type="PROSITE-ProRule" id="PRU00169"/>
    </source>
</evidence>
<dbReference type="STRING" id="1450648.CLORY_10480"/>
<dbReference type="InterPro" id="IPR051552">
    <property type="entry name" value="HptR"/>
</dbReference>